<dbReference type="EC" id="3.2.1.17" evidence="4"/>
<dbReference type="SUPFAM" id="SSF53955">
    <property type="entry name" value="Lysozyme-like"/>
    <property type="match status" value="1"/>
</dbReference>
<evidence type="ECO:0000256" key="11">
    <source>
        <dbReference type="ARBA" id="ARBA00022989"/>
    </source>
</evidence>
<dbReference type="PROSITE" id="PS51348">
    <property type="entry name" value="GLYCOSYL_HYDROL_F22_2"/>
    <property type="match status" value="1"/>
</dbReference>
<dbReference type="SMART" id="SM00263">
    <property type="entry name" value="LYZ1"/>
    <property type="match status" value="1"/>
</dbReference>
<dbReference type="PANTHER" id="PTHR11407:SF63">
    <property type="entry name" value="LYSOZYME C"/>
    <property type="match status" value="1"/>
</dbReference>
<feature type="transmembrane region" description="Helical" evidence="17">
    <location>
        <begin position="322"/>
        <end position="346"/>
    </location>
</feature>
<keyword evidence="12 17" id="KW-0472">Membrane</keyword>
<proteinExistence type="inferred from homology"/>
<evidence type="ECO:0000256" key="2">
    <source>
        <dbReference type="ARBA" id="ARBA00004236"/>
    </source>
</evidence>
<evidence type="ECO:0000256" key="4">
    <source>
        <dbReference type="ARBA" id="ARBA00012732"/>
    </source>
</evidence>
<keyword evidence="8" id="KW-0081">Bacteriolytic enzyme</keyword>
<keyword evidence="20" id="KW-1185">Reference proteome</keyword>
<dbReference type="PROSITE" id="PS00128">
    <property type="entry name" value="GLYCOSYL_HYDROL_F22_1"/>
    <property type="match status" value="1"/>
</dbReference>
<dbReference type="InterPro" id="IPR001916">
    <property type="entry name" value="Glyco_hydro_22"/>
</dbReference>
<keyword evidence="14" id="KW-0325">Glycoprotein</keyword>
<name>A0ABN8HKY4_9NEOP</name>
<keyword evidence="11 17" id="KW-1133">Transmembrane helix</keyword>
<dbReference type="Proteomes" id="UP000837857">
    <property type="component" value="Chromosome 1"/>
</dbReference>
<keyword evidence="10" id="KW-0378">Hydrolase</keyword>
<dbReference type="InterPro" id="IPR023346">
    <property type="entry name" value="Lysozyme-like_dom_sf"/>
</dbReference>
<dbReference type="Pfam" id="PF01130">
    <property type="entry name" value="CD36"/>
    <property type="match status" value="1"/>
</dbReference>
<organism evidence="19 20">
    <name type="scientific">Iphiclides podalirius</name>
    <name type="common">scarce swallowtail</name>
    <dbReference type="NCBI Taxonomy" id="110791"/>
    <lineage>
        <taxon>Eukaryota</taxon>
        <taxon>Metazoa</taxon>
        <taxon>Ecdysozoa</taxon>
        <taxon>Arthropoda</taxon>
        <taxon>Hexapoda</taxon>
        <taxon>Insecta</taxon>
        <taxon>Pterygota</taxon>
        <taxon>Neoptera</taxon>
        <taxon>Endopterygota</taxon>
        <taxon>Lepidoptera</taxon>
        <taxon>Glossata</taxon>
        <taxon>Ditrysia</taxon>
        <taxon>Papilionoidea</taxon>
        <taxon>Papilionidae</taxon>
        <taxon>Papilioninae</taxon>
        <taxon>Iphiclides</taxon>
    </lineage>
</organism>
<dbReference type="EMBL" id="OW152813">
    <property type="protein sequence ID" value="CAH2035411.1"/>
    <property type="molecule type" value="Genomic_DNA"/>
</dbReference>
<dbReference type="PANTHER" id="PTHR11407">
    <property type="entry name" value="LYSOZYME C"/>
    <property type="match status" value="1"/>
</dbReference>
<comment type="similarity">
    <text evidence="3">Belongs to the CD36 family.</text>
</comment>
<evidence type="ECO:0000256" key="7">
    <source>
        <dbReference type="ARBA" id="ARBA00022529"/>
    </source>
</evidence>
<dbReference type="InterPro" id="IPR002159">
    <property type="entry name" value="CD36_fam"/>
</dbReference>
<evidence type="ECO:0000256" key="5">
    <source>
        <dbReference type="ARBA" id="ARBA00020438"/>
    </source>
</evidence>
<gene>
    <name evidence="19" type="ORF">IPOD504_LOCUS537</name>
</gene>
<accession>A0ABN8HKY4</accession>
<evidence type="ECO:0000256" key="1">
    <source>
        <dbReference type="ARBA" id="ARBA00000632"/>
    </source>
</evidence>
<dbReference type="InterPro" id="IPR019799">
    <property type="entry name" value="Glyco_hydro_22_CS"/>
</dbReference>
<evidence type="ECO:0000256" key="10">
    <source>
        <dbReference type="ARBA" id="ARBA00022801"/>
    </source>
</evidence>
<protein>
    <recommendedName>
        <fullName evidence="5">Lysozyme</fullName>
        <ecNumber evidence="4">3.2.1.17</ecNumber>
    </recommendedName>
    <alternativeName>
        <fullName evidence="16">1,4-beta-N-acetylmuramidase</fullName>
    </alternativeName>
</protein>
<evidence type="ECO:0000256" key="13">
    <source>
        <dbReference type="ARBA" id="ARBA00023157"/>
    </source>
</evidence>
<evidence type="ECO:0000256" key="8">
    <source>
        <dbReference type="ARBA" id="ARBA00022638"/>
    </source>
</evidence>
<keyword evidence="9 17" id="KW-0812">Transmembrane</keyword>
<dbReference type="Pfam" id="PF00062">
    <property type="entry name" value="Lys"/>
    <property type="match status" value="1"/>
</dbReference>
<evidence type="ECO:0000256" key="9">
    <source>
        <dbReference type="ARBA" id="ARBA00022692"/>
    </source>
</evidence>
<dbReference type="Gene3D" id="1.10.530.10">
    <property type="match status" value="1"/>
</dbReference>
<keyword evidence="6" id="KW-1003">Cell membrane</keyword>
<evidence type="ECO:0000256" key="12">
    <source>
        <dbReference type="ARBA" id="ARBA00023136"/>
    </source>
</evidence>
<evidence type="ECO:0000256" key="15">
    <source>
        <dbReference type="ARBA" id="ARBA00023295"/>
    </source>
</evidence>
<keyword evidence="13" id="KW-1015">Disulfide bond</keyword>
<evidence type="ECO:0000313" key="20">
    <source>
        <dbReference type="Proteomes" id="UP000837857"/>
    </source>
</evidence>
<feature type="non-terminal residue" evidence="19">
    <location>
        <position position="361"/>
    </location>
</feature>
<comment type="catalytic activity">
    <reaction evidence="1">
        <text>Hydrolysis of (1-&gt;4)-beta-linkages between N-acetylmuramic acid and N-acetyl-D-glucosamine residues in a peptidoglycan and between N-acetyl-D-glucosamine residues in chitodextrins.</text>
        <dbReference type="EC" id="3.2.1.17"/>
    </reaction>
</comment>
<dbReference type="PRINTS" id="PR01609">
    <property type="entry name" value="CD36FAMILY"/>
</dbReference>
<evidence type="ECO:0000256" key="14">
    <source>
        <dbReference type="ARBA" id="ARBA00023180"/>
    </source>
</evidence>
<evidence type="ECO:0000256" key="17">
    <source>
        <dbReference type="SAM" id="Phobius"/>
    </source>
</evidence>
<comment type="subcellular location">
    <subcellularLocation>
        <location evidence="2">Cell membrane</location>
    </subcellularLocation>
</comment>
<keyword evidence="15" id="KW-0326">Glycosidase</keyword>
<keyword evidence="7" id="KW-0929">Antimicrobial</keyword>
<evidence type="ECO:0000313" key="19">
    <source>
        <dbReference type="EMBL" id="CAH2035411.1"/>
    </source>
</evidence>
<feature type="domain" description="Glycosyl hydrolases family 22 (GH22)" evidence="18">
    <location>
        <begin position="130"/>
        <end position="148"/>
    </location>
</feature>
<evidence type="ECO:0000256" key="3">
    <source>
        <dbReference type="ARBA" id="ARBA00010532"/>
    </source>
</evidence>
<evidence type="ECO:0000256" key="6">
    <source>
        <dbReference type="ARBA" id="ARBA00022475"/>
    </source>
</evidence>
<dbReference type="CDD" id="cd16899">
    <property type="entry name" value="LYZ_C_invert"/>
    <property type="match status" value="1"/>
</dbReference>
<evidence type="ECO:0000256" key="16">
    <source>
        <dbReference type="ARBA" id="ARBA00031262"/>
    </source>
</evidence>
<reference evidence="19" key="1">
    <citation type="submission" date="2022-03" db="EMBL/GenBank/DDBJ databases">
        <authorList>
            <person name="Martin H S."/>
        </authorList>
    </citation>
    <scope>NUCLEOTIDE SEQUENCE</scope>
</reference>
<evidence type="ECO:0000259" key="18">
    <source>
        <dbReference type="PROSITE" id="PS00128"/>
    </source>
</evidence>
<sequence length="361" mass="40139">MTTGSLTGDIEGYQRREDLEHAMQNNAGARREGAVKKRALASGTQTYGKMYGVALLTSTLLTIAGARFYERCELARDLLKLGIRKDHIATWVCIAYHESRFDTAARNPSSGDHGLLQISEIYWCGAGKACGLPCSALRDDDISDDVQCALTIYEEHTRLQGNGFLAWVVYPNYCKHNPKKYLTDCNFSAKDGSYSMEDRARSTNVYNSYPKVNATLSNSVQSAPLVLSYPHFLFADSVYVNGVVGMNPKIDDHRIFLDLEPNTGTVLRGAKRAQFNIFIRPITSVHGDKQSQHDINTYCLSVLLPEEFVDELKNRMLSPLNLVRILLPIVIALCCVVFIVGVAIVVRTQLCNKDLPTNTTT</sequence>